<dbReference type="InParanoid" id="A0A200QT18"/>
<accession>A0A200QT18</accession>
<gene>
    <name evidence="2" type="ORF">BVC80_379g117</name>
</gene>
<protein>
    <recommendedName>
        <fullName evidence="1">RNase H type-1 domain-containing protein</fullName>
    </recommendedName>
</protein>
<comment type="caution">
    <text evidence="2">The sequence shown here is derived from an EMBL/GenBank/DDBJ whole genome shotgun (WGS) entry which is preliminary data.</text>
</comment>
<dbReference type="Proteomes" id="UP000195402">
    <property type="component" value="Unassembled WGS sequence"/>
</dbReference>
<sequence length="87" mass="9708">MGHGAGLGAILRDSNRDAIAAVAGKVTLGTITIHELHGIREGLELALRHNVRHAWNRLDYRPWLHPIKRQKASLESLKNLEPHPQVD</sequence>
<proteinExistence type="predicted"/>
<dbReference type="AlphaFoldDB" id="A0A200QT18"/>
<reference evidence="2 3" key="1">
    <citation type="journal article" date="2017" name="Mol. Plant">
        <title>The Genome of Medicinal Plant Macleaya cordata Provides New Insights into Benzylisoquinoline Alkaloids Metabolism.</title>
        <authorList>
            <person name="Liu X."/>
            <person name="Liu Y."/>
            <person name="Huang P."/>
            <person name="Ma Y."/>
            <person name="Qing Z."/>
            <person name="Tang Q."/>
            <person name="Cao H."/>
            <person name="Cheng P."/>
            <person name="Zheng Y."/>
            <person name="Yuan Z."/>
            <person name="Zhou Y."/>
            <person name="Liu J."/>
            <person name="Tang Z."/>
            <person name="Zhuo Y."/>
            <person name="Zhang Y."/>
            <person name="Yu L."/>
            <person name="Huang J."/>
            <person name="Yang P."/>
            <person name="Peng Q."/>
            <person name="Zhang J."/>
            <person name="Jiang W."/>
            <person name="Zhang Z."/>
            <person name="Lin K."/>
            <person name="Ro D.K."/>
            <person name="Chen X."/>
            <person name="Xiong X."/>
            <person name="Shang Y."/>
            <person name="Huang S."/>
            <person name="Zeng J."/>
        </authorList>
    </citation>
    <scope>NUCLEOTIDE SEQUENCE [LARGE SCALE GENOMIC DNA]</scope>
    <source>
        <strain evidence="3">cv. BLH2017</strain>
        <tissue evidence="2">Root</tissue>
    </source>
</reference>
<feature type="domain" description="RNase H type-1" evidence="1">
    <location>
        <begin position="5"/>
        <end position="80"/>
    </location>
</feature>
<dbReference type="InterPro" id="IPR002156">
    <property type="entry name" value="RNaseH_domain"/>
</dbReference>
<evidence type="ECO:0000313" key="2">
    <source>
        <dbReference type="EMBL" id="OVA13582.1"/>
    </source>
</evidence>
<evidence type="ECO:0000313" key="3">
    <source>
        <dbReference type="Proteomes" id="UP000195402"/>
    </source>
</evidence>
<keyword evidence="3" id="KW-1185">Reference proteome</keyword>
<dbReference type="Pfam" id="PF13456">
    <property type="entry name" value="RVT_3"/>
    <property type="match status" value="1"/>
</dbReference>
<name>A0A200QT18_MACCD</name>
<dbReference type="GO" id="GO:0004523">
    <property type="term" value="F:RNA-DNA hybrid ribonuclease activity"/>
    <property type="evidence" value="ECO:0007669"/>
    <property type="project" value="InterPro"/>
</dbReference>
<dbReference type="EMBL" id="MVGT01001110">
    <property type="protein sequence ID" value="OVA13582.1"/>
    <property type="molecule type" value="Genomic_DNA"/>
</dbReference>
<dbReference type="GO" id="GO:0003676">
    <property type="term" value="F:nucleic acid binding"/>
    <property type="evidence" value="ECO:0007669"/>
    <property type="project" value="InterPro"/>
</dbReference>
<organism evidence="2 3">
    <name type="scientific">Macleaya cordata</name>
    <name type="common">Five-seeded plume-poppy</name>
    <name type="synonym">Bocconia cordata</name>
    <dbReference type="NCBI Taxonomy" id="56857"/>
    <lineage>
        <taxon>Eukaryota</taxon>
        <taxon>Viridiplantae</taxon>
        <taxon>Streptophyta</taxon>
        <taxon>Embryophyta</taxon>
        <taxon>Tracheophyta</taxon>
        <taxon>Spermatophyta</taxon>
        <taxon>Magnoliopsida</taxon>
        <taxon>Ranunculales</taxon>
        <taxon>Papaveraceae</taxon>
        <taxon>Papaveroideae</taxon>
        <taxon>Macleaya</taxon>
    </lineage>
</organism>
<evidence type="ECO:0000259" key="1">
    <source>
        <dbReference type="Pfam" id="PF13456"/>
    </source>
</evidence>